<dbReference type="SUPFAM" id="SSF56349">
    <property type="entry name" value="DNA breaking-rejoining enzymes"/>
    <property type="match status" value="1"/>
</dbReference>
<gene>
    <name evidence="6" type="ORF">DesU5LDRAFT_0223</name>
</gene>
<evidence type="ECO:0000256" key="1">
    <source>
        <dbReference type="ARBA" id="ARBA00008857"/>
    </source>
</evidence>
<dbReference type="PANTHER" id="PTHR30629:SF2">
    <property type="entry name" value="PROPHAGE INTEGRASE INTS-RELATED"/>
    <property type="match status" value="1"/>
</dbReference>
<dbReference type="AlphaFoldDB" id="I2PWN3"/>
<dbReference type="InterPro" id="IPR010998">
    <property type="entry name" value="Integrase_recombinase_N"/>
</dbReference>
<keyword evidence="2" id="KW-0229">DNA integration</keyword>
<organism evidence="6">
    <name type="scientific">Desulfovibrio sp. U5L</name>
    <dbReference type="NCBI Taxonomy" id="596152"/>
    <lineage>
        <taxon>Bacteria</taxon>
        <taxon>Pseudomonadati</taxon>
        <taxon>Thermodesulfobacteriota</taxon>
        <taxon>Desulfovibrionia</taxon>
        <taxon>Desulfovibrionales</taxon>
        <taxon>Desulfovibrionaceae</taxon>
        <taxon>Desulfovibrio</taxon>
    </lineage>
</organism>
<dbReference type="Gene3D" id="1.10.443.10">
    <property type="entry name" value="Intergrase catalytic core"/>
    <property type="match status" value="1"/>
</dbReference>
<keyword evidence="4" id="KW-0233">DNA recombination</keyword>
<dbReference type="CDD" id="cd00796">
    <property type="entry name" value="INT_Rci_Hp1_C"/>
    <property type="match status" value="1"/>
</dbReference>
<evidence type="ECO:0000256" key="2">
    <source>
        <dbReference type="ARBA" id="ARBA00022908"/>
    </source>
</evidence>
<evidence type="ECO:0000256" key="4">
    <source>
        <dbReference type="ARBA" id="ARBA00023172"/>
    </source>
</evidence>
<dbReference type="PANTHER" id="PTHR30629">
    <property type="entry name" value="PROPHAGE INTEGRASE"/>
    <property type="match status" value="1"/>
</dbReference>
<dbReference type="GO" id="GO:0006310">
    <property type="term" value="P:DNA recombination"/>
    <property type="evidence" value="ECO:0007669"/>
    <property type="project" value="UniProtKB-KW"/>
</dbReference>
<dbReference type="InterPro" id="IPR013762">
    <property type="entry name" value="Integrase-like_cat_sf"/>
</dbReference>
<evidence type="ECO:0000256" key="3">
    <source>
        <dbReference type="ARBA" id="ARBA00023125"/>
    </source>
</evidence>
<evidence type="ECO:0000259" key="5">
    <source>
        <dbReference type="PROSITE" id="PS51898"/>
    </source>
</evidence>
<dbReference type="HOGENOM" id="CLU_027562_17_7_7"/>
<feature type="domain" description="Tyr recombinase" evidence="5">
    <location>
        <begin position="194"/>
        <end position="367"/>
    </location>
</feature>
<name>I2PWN3_9BACT</name>
<keyword evidence="3" id="KW-0238">DNA-binding</keyword>
<dbReference type="InterPro" id="IPR002104">
    <property type="entry name" value="Integrase_catalytic"/>
</dbReference>
<reference evidence="6" key="1">
    <citation type="submission" date="2011-11" db="EMBL/GenBank/DDBJ databases">
        <title>Improved High-Quality Draft sequence of Desulfovibrio sp. U5L.</title>
        <authorList>
            <consortium name="US DOE Joint Genome Institute"/>
            <person name="Lucas S."/>
            <person name="Han J."/>
            <person name="Lapidus A."/>
            <person name="Cheng J.-F."/>
            <person name="Goodwin L."/>
            <person name="Pitluck S."/>
            <person name="Peters L."/>
            <person name="Ovchinnikova G."/>
            <person name="Held B."/>
            <person name="Detter J.C."/>
            <person name="Han C."/>
            <person name="Tapia R."/>
            <person name="Land M."/>
            <person name="Hauser L."/>
            <person name="Kyrpides N."/>
            <person name="Ivanova N."/>
            <person name="Pagani I."/>
            <person name="Gabster J."/>
            <person name="Walker C."/>
            <person name="Stolyar S."/>
            <person name="Stahl D."/>
            <person name="Arkin A."/>
            <person name="Dehal P."/>
            <person name="Hazen T."/>
            <person name="Woyke T."/>
        </authorList>
    </citation>
    <scope>NUCLEOTIDE SEQUENCE [LARGE SCALE GENOMIC DNA]</scope>
    <source>
        <strain evidence="6">U5L</strain>
    </source>
</reference>
<accession>I2PWN3</accession>
<dbReference type="InterPro" id="IPR050808">
    <property type="entry name" value="Phage_Integrase"/>
</dbReference>
<dbReference type="GO" id="GO:0015074">
    <property type="term" value="P:DNA integration"/>
    <property type="evidence" value="ECO:0007669"/>
    <property type="project" value="UniProtKB-KW"/>
</dbReference>
<dbReference type="GO" id="GO:0003677">
    <property type="term" value="F:DNA binding"/>
    <property type="evidence" value="ECO:0007669"/>
    <property type="project" value="UniProtKB-KW"/>
</dbReference>
<dbReference type="eggNOG" id="COG0582">
    <property type="taxonomic scope" value="Bacteria"/>
</dbReference>
<dbReference type="Gene3D" id="1.10.150.130">
    <property type="match status" value="1"/>
</dbReference>
<protein>
    <submittedName>
        <fullName evidence="6">Site-specific recombinase XerD</fullName>
    </submittedName>
</protein>
<dbReference type="PROSITE" id="PS51898">
    <property type="entry name" value="TYR_RECOMBINASE"/>
    <property type="match status" value="1"/>
</dbReference>
<dbReference type="OrthoDB" id="9789256at2"/>
<dbReference type="EMBL" id="JH600068">
    <property type="protein sequence ID" value="EIG51939.1"/>
    <property type="molecule type" value="Genomic_DNA"/>
</dbReference>
<evidence type="ECO:0000313" key="6">
    <source>
        <dbReference type="EMBL" id="EIG51939.1"/>
    </source>
</evidence>
<dbReference type="InterPro" id="IPR011010">
    <property type="entry name" value="DNA_brk_join_enz"/>
</dbReference>
<sequence length="393" mass="44355">MPKQERFKTDYPGVYYVMGTAVATGKPEKIFYIYYRKGGPQIEEKAGRQFQDAMTPARAARLRAERLEGKAPSNQAKREAITSAKEAEAGRMTIGRIWEEFQTQKAGLKSARDDKCRWGLYLEKTFSGKEVSEVVTLDIDRVRHKLLKVGKAPATVKQVIVLLKRIVNFGVRKGMCPAPEPSRLHFEMPTIHNETTEDLSPEELARLLAAMDEDTNFQAANLMRMALFTGMRRGELFRLKWEHIDYERGFILLVDTKGGGDQKIPLNEAARALLQCHPRTESEYVFPGRGGWQRTDIRKQVDRIKQRAGLPKAFRPLHGLRHVYASMLASSGQVDMHVLQKLLTHKSPQMTQRYAHLRDDALKRAADVAGEILSGIGNGNISASRVVRIGEGK</sequence>
<dbReference type="STRING" id="596152.DesU5LDRAFT_0223"/>
<comment type="similarity">
    <text evidence="1">Belongs to the 'phage' integrase family.</text>
</comment>
<dbReference type="Pfam" id="PF00589">
    <property type="entry name" value="Phage_integrase"/>
    <property type="match status" value="1"/>
</dbReference>
<proteinExistence type="inferred from homology"/>